<feature type="domain" description="DUF3048" evidence="3">
    <location>
        <begin position="221"/>
        <end position="329"/>
    </location>
</feature>
<sequence length="340" mass="37912">MKKRSKWMAAVAALTMLVACQNDEPTVDIEEEEQVEPVEDAGEVEASLPYTYPLTGVGTEEQLDRRVVGVTINNHPAARPQSGLTSADVVYEVLAEGEVTRFVALYHSQLPERVGPVRSARPYFIDLVNGYNGMLVIHGWSPDAEQLLNGGAADFLNGLYYDGTLFERSSERQAPHNSYITFEHIWEGFESRNYELDGPVPSLDFYENEEIQIAGTDGKAIEINYYDRNMVQYAFDEELGLYHRFNGEEQTIDDETDEPISLANLFVVEAEHRTLDDVGRRAIDLTSGGKGILFQSGIASEVDWENRDGQIIPVKDGAQVPLTPGQTWINIVPALTSVTY</sequence>
<dbReference type="EMBL" id="JAMBOL010000016">
    <property type="protein sequence ID" value="MCM3715528.1"/>
    <property type="molecule type" value="Genomic_DNA"/>
</dbReference>
<accession>A0A9X2DU96</accession>
<comment type="caution">
    <text evidence="4">The sequence shown here is derived from an EMBL/GenBank/DDBJ whole genome shotgun (WGS) entry which is preliminary data.</text>
</comment>
<dbReference type="AlphaFoldDB" id="A0A9X2DU96"/>
<dbReference type="Gene3D" id="3.50.90.10">
    <property type="entry name" value="YerB-like"/>
    <property type="match status" value="1"/>
</dbReference>
<dbReference type="InterPro" id="IPR023158">
    <property type="entry name" value="YerB-like_sf"/>
</dbReference>
<dbReference type="PROSITE" id="PS51257">
    <property type="entry name" value="PROKAR_LIPOPROTEIN"/>
    <property type="match status" value="1"/>
</dbReference>
<evidence type="ECO:0000259" key="2">
    <source>
        <dbReference type="Pfam" id="PF11258"/>
    </source>
</evidence>
<organism evidence="4 5">
    <name type="scientific">Halalkalibacter oceani</name>
    <dbReference type="NCBI Taxonomy" id="1653776"/>
    <lineage>
        <taxon>Bacteria</taxon>
        <taxon>Bacillati</taxon>
        <taxon>Bacillota</taxon>
        <taxon>Bacilli</taxon>
        <taxon>Bacillales</taxon>
        <taxon>Bacillaceae</taxon>
        <taxon>Halalkalibacter</taxon>
    </lineage>
</organism>
<gene>
    <name evidence="4" type="ORF">M3202_15770</name>
</gene>
<evidence type="ECO:0000259" key="3">
    <source>
        <dbReference type="Pfam" id="PF17479"/>
    </source>
</evidence>
<evidence type="ECO:0000256" key="1">
    <source>
        <dbReference type="SAM" id="SignalP"/>
    </source>
</evidence>
<reference evidence="4" key="1">
    <citation type="submission" date="2022-05" db="EMBL/GenBank/DDBJ databases">
        <title>Comparative Genomics of Spacecraft Associated Microbes.</title>
        <authorList>
            <person name="Tran M.T."/>
            <person name="Wright A."/>
            <person name="Seuylemezian A."/>
            <person name="Eisen J."/>
            <person name="Coil D."/>
        </authorList>
    </citation>
    <scope>NUCLEOTIDE SEQUENCE</scope>
    <source>
        <strain evidence="4">214.1.1</strain>
    </source>
</reference>
<name>A0A9X2DU96_9BACI</name>
<dbReference type="Proteomes" id="UP001139179">
    <property type="component" value="Unassembled WGS sequence"/>
</dbReference>
<dbReference type="InterPro" id="IPR035328">
    <property type="entry name" value="DUF3048_C"/>
</dbReference>
<evidence type="ECO:0000313" key="5">
    <source>
        <dbReference type="Proteomes" id="UP001139179"/>
    </source>
</evidence>
<dbReference type="InterPro" id="IPR021416">
    <property type="entry name" value="DUF3048_N"/>
</dbReference>
<dbReference type="SUPFAM" id="SSF159774">
    <property type="entry name" value="YerB-like"/>
    <property type="match status" value="1"/>
</dbReference>
<proteinExistence type="predicted"/>
<dbReference type="RefSeq" id="WP_251224264.1">
    <property type="nucleotide sequence ID" value="NZ_JAMBOL010000016.1"/>
</dbReference>
<evidence type="ECO:0000313" key="4">
    <source>
        <dbReference type="EMBL" id="MCM3715528.1"/>
    </source>
</evidence>
<feature type="chain" id="PRO_5040861502" evidence="1">
    <location>
        <begin position="22"/>
        <end position="340"/>
    </location>
</feature>
<dbReference type="Pfam" id="PF17479">
    <property type="entry name" value="DUF3048_C"/>
    <property type="match status" value="1"/>
</dbReference>
<feature type="domain" description="DUF3048" evidence="2">
    <location>
        <begin position="54"/>
        <end position="194"/>
    </location>
</feature>
<keyword evidence="5" id="KW-1185">Reference proteome</keyword>
<dbReference type="Pfam" id="PF11258">
    <property type="entry name" value="DUF3048"/>
    <property type="match status" value="1"/>
</dbReference>
<feature type="signal peptide" evidence="1">
    <location>
        <begin position="1"/>
        <end position="21"/>
    </location>
</feature>
<keyword evidence="1" id="KW-0732">Signal</keyword>
<protein>
    <submittedName>
        <fullName evidence="4">DUF3048 domain-containing protein</fullName>
    </submittedName>
</protein>